<keyword evidence="11" id="KW-1185">Reference proteome</keyword>
<dbReference type="GO" id="GO:0015031">
    <property type="term" value="P:protein transport"/>
    <property type="evidence" value="ECO:0007669"/>
    <property type="project" value="UniProtKB-KW"/>
</dbReference>
<dbReference type="Gene3D" id="1.25.10.10">
    <property type="entry name" value="Leucine-rich Repeat Variant"/>
    <property type="match status" value="1"/>
</dbReference>
<gene>
    <name evidence="10" type="ORF">ACAOBT_LOCUS6069</name>
</gene>
<dbReference type="GO" id="GO:0000774">
    <property type="term" value="F:adenyl-nucleotide exchange factor activity"/>
    <property type="evidence" value="ECO:0007669"/>
    <property type="project" value="TreeGrafter"/>
</dbReference>
<keyword evidence="6" id="KW-0256">Endoplasmic reticulum</keyword>
<comment type="subcellular location">
    <subcellularLocation>
        <location evidence="1">Endoplasmic reticulum lumen</location>
    </subcellularLocation>
</comment>
<comment type="caution">
    <text evidence="10">The sequence shown here is derived from an EMBL/GenBank/DDBJ whole genome shotgun (WGS) entry which is preliminary data.</text>
</comment>
<keyword evidence="9" id="KW-0325">Glycoprotein</keyword>
<evidence type="ECO:0000256" key="3">
    <source>
        <dbReference type="ARBA" id="ARBA00015352"/>
    </source>
</evidence>
<dbReference type="AlphaFoldDB" id="A0A9P0P327"/>
<evidence type="ECO:0000256" key="7">
    <source>
        <dbReference type="ARBA" id="ARBA00022927"/>
    </source>
</evidence>
<dbReference type="OrthoDB" id="448649at2759"/>
<sequence>MLSKFQINDMNVFESLIYLMVLCTTINGSSNEDEQDEFLATKEWQVIKEGQKVPKGLHYRINFETGVKEAKLLDDEDEQSRKERKNELLEIPNDEENHALLDTEIIKQAIKKIKDDDVKKAEKNTEKFRSFEELKKDFGDLNMIPKMDVEILIDLMRQHKDELAKDKIDAPAVVRILEDFDFLAHQIDNGVEFIKQDGLQEVIYKNINSTINEVKEATLNLFGSLLQNNPKVQISALESGAVTILLRTLSTEKSSQVQTKAFHALSCLLRRFPLAQLRFVKNGGLAVISKLFENSSLKLQVKLVTLMNDLIIENMQAARYKQNSALKQYEAVDLQSKLLNEQNWCENLNQLLIRLFSADPEDHDLLEKCIIAMHTTSEECSSVYNTNLLIQMMQRYKALEENEKAENESSDGYFNSLHNLILEILNVKHVKTEL</sequence>
<protein>
    <recommendedName>
        <fullName evidence="3">Nucleotide exchange factor SIL1</fullName>
    </recommendedName>
</protein>
<evidence type="ECO:0000256" key="9">
    <source>
        <dbReference type="ARBA" id="ARBA00023180"/>
    </source>
</evidence>
<keyword evidence="7" id="KW-0653">Protein transport</keyword>
<evidence type="ECO:0000256" key="8">
    <source>
        <dbReference type="ARBA" id="ARBA00023010"/>
    </source>
</evidence>
<dbReference type="InterPro" id="IPR050693">
    <property type="entry name" value="Hsp70_NEF-Inhibitors"/>
</dbReference>
<organism evidence="10 11">
    <name type="scientific">Acanthoscelides obtectus</name>
    <name type="common">Bean weevil</name>
    <name type="synonym">Bruchus obtectus</name>
    <dbReference type="NCBI Taxonomy" id="200917"/>
    <lineage>
        <taxon>Eukaryota</taxon>
        <taxon>Metazoa</taxon>
        <taxon>Ecdysozoa</taxon>
        <taxon>Arthropoda</taxon>
        <taxon>Hexapoda</taxon>
        <taxon>Insecta</taxon>
        <taxon>Pterygota</taxon>
        <taxon>Neoptera</taxon>
        <taxon>Endopterygota</taxon>
        <taxon>Coleoptera</taxon>
        <taxon>Polyphaga</taxon>
        <taxon>Cucujiformia</taxon>
        <taxon>Chrysomeloidea</taxon>
        <taxon>Chrysomelidae</taxon>
        <taxon>Bruchinae</taxon>
        <taxon>Bruchini</taxon>
        <taxon>Acanthoscelides</taxon>
    </lineage>
</organism>
<dbReference type="EMBL" id="CAKOFQ010006720">
    <property type="protein sequence ID" value="CAH1964902.1"/>
    <property type="molecule type" value="Genomic_DNA"/>
</dbReference>
<keyword evidence="4" id="KW-0813">Transport</keyword>
<evidence type="ECO:0000256" key="4">
    <source>
        <dbReference type="ARBA" id="ARBA00022448"/>
    </source>
</evidence>
<keyword evidence="8" id="KW-0811">Translocation</keyword>
<evidence type="ECO:0000256" key="6">
    <source>
        <dbReference type="ARBA" id="ARBA00022824"/>
    </source>
</evidence>
<dbReference type="InterPro" id="IPR011989">
    <property type="entry name" value="ARM-like"/>
</dbReference>
<accession>A0A9P0P327</accession>
<dbReference type="PANTHER" id="PTHR19316:SF35">
    <property type="entry name" value="NUCLEOTIDE EXCHANGE FACTOR SIL1"/>
    <property type="match status" value="1"/>
</dbReference>
<name>A0A9P0P327_ACAOB</name>
<dbReference type="InterPro" id="IPR016024">
    <property type="entry name" value="ARM-type_fold"/>
</dbReference>
<dbReference type="SUPFAM" id="SSF48371">
    <property type="entry name" value="ARM repeat"/>
    <property type="match status" value="1"/>
</dbReference>
<proteinExistence type="inferred from homology"/>
<evidence type="ECO:0000256" key="2">
    <source>
        <dbReference type="ARBA" id="ARBA00010588"/>
    </source>
</evidence>
<reference evidence="10" key="1">
    <citation type="submission" date="2022-03" db="EMBL/GenBank/DDBJ databases">
        <authorList>
            <person name="Sayadi A."/>
        </authorList>
    </citation>
    <scope>NUCLEOTIDE SEQUENCE</scope>
</reference>
<evidence type="ECO:0000256" key="1">
    <source>
        <dbReference type="ARBA" id="ARBA00004319"/>
    </source>
</evidence>
<dbReference type="GO" id="GO:0005788">
    <property type="term" value="C:endoplasmic reticulum lumen"/>
    <property type="evidence" value="ECO:0007669"/>
    <property type="project" value="UniProtKB-SubCell"/>
</dbReference>
<comment type="similarity">
    <text evidence="2">Belongs to the SIL1 family.</text>
</comment>
<evidence type="ECO:0000256" key="5">
    <source>
        <dbReference type="ARBA" id="ARBA00022729"/>
    </source>
</evidence>
<dbReference type="PANTHER" id="PTHR19316">
    <property type="entry name" value="PROTEIN FOLDING REGULATOR"/>
    <property type="match status" value="1"/>
</dbReference>
<evidence type="ECO:0000313" key="11">
    <source>
        <dbReference type="Proteomes" id="UP001152888"/>
    </source>
</evidence>
<evidence type="ECO:0000313" key="10">
    <source>
        <dbReference type="EMBL" id="CAH1964902.1"/>
    </source>
</evidence>
<keyword evidence="5" id="KW-0732">Signal</keyword>
<dbReference type="Proteomes" id="UP001152888">
    <property type="component" value="Unassembled WGS sequence"/>
</dbReference>